<dbReference type="SUPFAM" id="SSF53474">
    <property type="entry name" value="alpha/beta-Hydrolases"/>
    <property type="match status" value="1"/>
</dbReference>
<protein>
    <recommendedName>
        <fullName evidence="9">DUF676 domain-containing protein</fullName>
    </recommendedName>
</protein>
<evidence type="ECO:0000256" key="2">
    <source>
        <dbReference type="ARBA" id="ARBA00004240"/>
    </source>
</evidence>
<comment type="subcellular location">
    <subcellularLocation>
        <location evidence="2">Endoplasmic reticulum</location>
    </subcellularLocation>
    <subcellularLocation>
        <location evidence="3">Membrane</location>
    </subcellularLocation>
    <subcellularLocation>
        <location evidence="1">Mitochondrion</location>
    </subcellularLocation>
</comment>
<dbReference type="GO" id="GO:0005783">
    <property type="term" value="C:endoplasmic reticulum"/>
    <property type="evidence" value="ECO:0007669"/>
    <property type="project" value="UniProtKB-SubCell"/>
</dbReference>
<dbReference type="AlphaFoldDB" id="A0A9W8NE72"/>
<evidence type="ECO:0000313" key="7">
    <source>
        <dbReference type="EMBL" id="KAJ3571553.1"/>
    </source>
</evidence>
<dbReference type="EMBL" id="JANPWZ010000835">
    <property type="protein sequence ID" value="KAJ3571553.1"/>
    <property type="molecule type" value="Genomic_DNA"/>
</dbReference>
<comment type="caution">
    <text evidence="7">The sequence shown here is derived from an EMBL/GenBank/DDBJ whole genome shotgun (WGS) entry which is preliminary data.</text>
</comment>
<dbReference type="VEuPathDB" id="FungiDB:F4678DRAFT_434911"/>
<keyword evidence="6" id="KW-0472">Membrane</keyword>
<organism evidence="7 8">
    <name type="scientific">Xylaria arbuscula</name>
    <dbReference type="NCBI Taxonomy" id="114810"/>
    <lineage>
        <taxon>Eukaryota</taxon>
        <taxon>Fungi</taxon>
        <taxon>Dikarya</taxon>
        <taxon>Ascomycota</taxon>
        <taxon>Pezizomycotina</taxon>
        <taxon>Sordariomycetes</taxon>
        <taxon>Xylariomycetidae</taxon>
        <taxon>Xylariales</taxon>
        <taxon>Xylariaceae</taxon>
        <taxon>Xylaria</taxon>
    </lineage>
</organism>
<dbReference type="Proteomes" id="UP001148614">
    <property type="component" value="Unassembled WGS sequence"/>
</dbReference>
<dbReference type="GO" id="GO:0005739">
    <property type="term" value="C:mitochondrion"/>
    <property type="evidence" value="ECO:0007669"/>
    <property type="project" value="UniProtKB-SubCell"/>
</dbReference>
<evidence type="ECO:0000313" key="8">
    <source>
        <dbReference type="Proteomes" id="UP001148614"/>
    </source>
</evidence>
<keyword evidence="8" id="KW-1185">Reference proteome</keyword>
<evidence type="ECO:0000256" key="3">
    <source>
        <dbReference type="ARBA" id="ARBA00004370"/>
    </source>
</evidence>
<dbReference type="GO" id="GO:0016020">
    <property type="term" value="C:membrane"/>
    <property type="evidence" value="ECO:0007669"/>
    <property type="project" value="UniProtKB-SubCell"/>
</dbReference>
<gene>
    <name evidence="7" type="ORF">NPX13_g5335</name>
</gene>
<evidence type="ECO:0000256" key="6">
    <source>
        <dbReference type="ARBA" id="ARBA00023136"/>
    </source>
</evidence>
<sequence>MLGISGGVDSLFDKPQPVSWFVSLASTTAVVKAAPNTNWLQIISDPQNANLDIVAVHGMNVGGSDDHSENAWTEEQSGTHWLRDLLPEKLPRAIILAYQYNANVILKTSVAGVAEQAQNLLHCLFLERTERKEVRPIIFIAHSMGGILVKEALATSFHDSLCYRMIWVFTYGVVFFGVPHKGSKHVTWGKMAARMVRIFTGQPNESFLGSVEEGSNYNVQLSKRFSPLLDAFKFFSICETLPERVGISVRLIVEPDSAILGLPDSQEVKLYPNRTHRTICKFAHNSDPEWKQISSTLVHGAACAISYTGYSPTMTVREMPAVHSNSRSTFDSDIDMSLDSVQRAIDQAQLILASSAALFNNLEDEEKFLNKGILESISWVLPIIAALGILSRAYVPFWYTLVALAFRFSSLADNFMENAEGIRQSQKRLIDFQGEAIDRIDSHRSNVLKAIVELRPPFLHEQLSPNHQLLIVELEDKLSQQLALSIRDL</sequence>
<dbReference type="InterPro" id="IPR029058">
    <property type="entry name" value="AB_hydrolase_fold"/>
</dbReference>
<evidence type="ECO:0000256" key="5">
    <source>
        <dbReference type="ARBA" id="ARBA00023128"/>
    </source>
</evidence>
<evidence type="ECO:0008006" key="9">
    <source>
        <dbReference type="Google" id="ProtNLM"/>
    </source>
</evidence>
<accession>A0A9W8NE72</accession>
<proteinExistence type="predicted"/>
<keyword evidence="5" id="KW-0496">Mitochondrion</keyword>
<dbReference type="InterPro" id="IPR052374">
    <property type="entry name" value="SERAC1"/>
</dbReference>
<evidence type="ECO:0000256" key="1">
    <source>
        <dbReference type="ARBA" id="ARBA00004173"/>
    </source>
</evidence>
<dbReference type="PANTHER" id="PTHR48182:SF2">
    <property type="entry name" value="PROTEIN SERAC1"/>
    <property type="match status" value="1"/>
</dbReference>
<name>A0A9W8NE72_9PEZI</name>
<evidence type="ECO:0000256" key="4">
    <source>
        <dbReference type="ARBA" id="ARBA00022824"/>
    </source>
</evidence>
<dbReference type="Gene3D" id="3.40.50.1820">
    <property type="entry name" value="alpha/beta hydrolase"/>
    <property type="match status" value="1"/>
</dbReference>
<reference evidence="7" key="1">
    <citation type="submission" date="2022-07" db="EMBL/GenBank/DDBJ databases">
        <title>Genome Sequence of Xylaria arbuscula.</title>
        <authorList>
            <person name="Buettner E."/>
        </authorList>
    </citation>
    <scope>NUCLEOTIDE SEQUENCE</scope>
    <source>
        <strain evidence="7">VT107</strain>
    </source>
</reference>
<dbReference type="PANTHER" id="PTHR48182">
    <property type="entry name" value="PROTEIN SERAC1"/>
    <property type="match status" value="1"/>
</dbReference>
<keyword evidence="4" id="KW-0256">Endoplasmic reticulum</keyword>